<dbReference type="InterPro" id="IPR023232">
    <property type="entry name" value="Glyco_hydro_2_AS"/>
</dbReference>
<evidence type="ECO:0000259" key="6">
    <source>
        <dbReference type="Pfam" id="PF02837"/>
    </source>
</evidence>
<evidence type="ECO:0000313" key="7">
    <source>
        <dbReference type="EMBL" id="GAE91992.1"/>
    </source>
</evidence>
<organism evidence="7 8">
    <name type="scientific">Gracilibacillus boraciitolerans JCM 21714</name>
    <dbReference type="NCBI Taxonomy" id="1298598"/>
    <lineage>
        <taxon>Bacteria</taxon>
        <taxon>Bacillati</taxon>
        <taxon>Bacillota</taxon>
        <taxon>Bacilli</taxon>
        <taxon>Bacillales</taxon>
        <taxon>Bacillaceae</taxon>
        <taxon>Gracilibacillus</taxon>
    </lineage>
</organism>
<dbReference type="Pfam" id="PF02837">
    <property type="entry name" value="Glyco_hydro_2_N"/>
    <property type="match status" value="1"/>
</dbReference>
<dbReference type="STRING" id="1298598.JCM21714_967"/>
<evidence type="ECO:0000259" key="4">
    <source>
        <dbReference type="Pfam" id="PF00703"/>
    </source>
</evidence>
<proteinExistence type="inferred from homology"/>
<dbReference type="PROSITE" id="PS00608">
    <property type="entry name" value="GLYCOSYL_HYDROL_F2_2"/>
    <property type="match status" value="1"/>
</dbReference>
<dbReference type="Proteomes" id="UP000019102">
    <property type="component" value="Unassembled WGS sequence"/>
</dbReference>
<name>W4VFM5_9BACI</name>
<comment type="caution">
    <text evidence="7">The sequence shown here is derived from an EMBL/GenBank/DDBJ whole genome shotgun (WGS) entry which is preliminary data.</text>
</comment>
<comment type="similarity">
    <text evidence="1">Belongs to the glycosyl hydrolase 2 family.</text>
</comment>
<dbReference type="AlphaFoldDB" id="W4VFM5"/>
<dbReference type="PANTHER" id="PTHR42732:SF1">
    <property type="entry name" value="BETA-MANNOSIDASE"/>
    <property type="match status" value="1"/>
</dbReference>
<dbReference type="InterPro" id="IPR036156">
    <property type="entry name" value="Beta-gal/glucu_dom_sf"/>
</dbReference>
<evidence type="ECO:0000259" key="5">
    <source>
        <dbReference type="Pfam" id="PF02836"/>
    </source>
</evidence>
<dbReference type="Pfam" id="PF02836">
    <property type="entry name" value="Glyco_hydro_2_C"/>
    <property type="match status" value="1"/>
</dbReference>
<dbReference type="InterPro" id="IPR006102">
    <property type="entry name" value="Ig-like_GH2"/>
</dbReference>
<accession>W4VFM5</accession>
<dbReference type="RefSeq" id="WP_369403433.1">
    <property type="nucleotide sequence ID" value="NZ_BAVS01000002.1"/>
</dbReference>
<feature type="domain" description="Glycoside hydrolase family 2 immunoglobulin-like beta-sandwich" evidence="4">
    <location>
        <begin position="156"/>
        <end position="249"/>
    </location>
</feature>
<dbReference type="GO" id="GO:0005975">
    <property type="term" value="P:carbohydrate metabolic process"/>
    <property type="evidence" value="ECO:0007669"/>
    <property type="project" value="InterPro"/>
</dbReference>
<dbReference type="Pfam" id="PF00703">
    <property type="entry name" value="Glyco_hydro_2"/>
    <property type="match status" value="1"/>
</dbReference>
<dbReference type="Gene3D" id="2.60.40.10">
    <property type="entry name" value="Immunoglobulins"/>
    <property type="match status" value="1"/>
</dbReference>
<keyword evidence="8" id="KW-1185">Reference proteome</keyword>
<dbReference type="InterPro" id="IPR008979">
    <property type="entry name" value="Galactose-bd-like_sf"/>
</dbReference>
<dbReference type="PRINTS" id="PR00132">
    <property type="entry name" value="GLHYDRLASE2"/>
</dbReference>
<dbReference type="SUPFAM" id="SSF49303">
    <property type="entry name" value="beta-Galactosidase/glucuronidase domain"/>
    <property type="match status" value="1"/>
</dbReference>
<dbReference type="InterPro" id="IPR017853">
    <property type="entry name" value="GH"/>
</dbReference>
<dbReference type="eggNOG" id="COG3250">
    <property type="taxonomic scope" value="Bacteria"/>
</dbReference>
<feature type="domain" description="Glycoside hydrolase family 2 catalytic" evidence="5">
    <location>
        <begin position="256"/>
        <end position="381"/>
    </location>
</feature>
<dbReference type="InterPro" id="IPR006103">
    <property type="entry name" value="Glyco_hydro_2_cat"/>
</dbReference>
<dbReference type="EMBL" id="BAVS01000002">
    <property type="protein sequence ID" value="GAE91992.1"/>
    <property type="molecule type" value="Genomic_DNA"/>
</dbReference>
<evidence type="ECO:0000256" key="3">
    <source>
        <dbReference type="ARBA" id="ARBA00023295"/>
    </source>
</evidence>
<dbReference type="Gene3D" id="3.20.20.80">
    <property type="entry name" value="Glycosidases"/>
    <property type="match status" value="1"/>
</dbReference>
<evidence type="ECO:0000313" key="8">
    <source>
        <dbReference type="Proteomes" id="UP000019102"/>
    </source>
</evidence>
<dbReference type="InterPro" id="IPR006104">
    <property type="entry name" value="Glyco_hydro_2_N"/>
</dbReference>
<dbReference type="InterPro" id="IPR051913">
    <property type="entry name" value="GH2_Domain-Containing"/>
</dbReference>
<dbReference type="Gene3D" id="2.60.120.260">
    <property type="entry name" value="Galactose-binding domain-like"/>
    <property type="match status" value="1"/>
</dbReference>
<keyword evidence="3" id="KW-0326">Glycosidase</keyword>
<evidence type="ECO:0000256" key="2">
    <source>
        <dbReference type="ARBA" id="ARBA00022801"/>
    </source>
</evidence>
<reference evidence="7 8" key="1">
    <citation type="journal article" date="2014" name="Genome Announc.">
        <title>Draft Genome Sequence of the Boron-Tolerant and Moderately Halotolerant Bacterium Gracilibacillus boraciitolerans JCM 21714T.</title>
        <authorList>
            <person name="Ahmed I."/>
            <person name="Oshima K."/>
            <person name="Suda W."/>
            <person name="Kitamura K."/>
            <person name="Iida T."/>
            <person name="Ohmori Y."/>
            <person name="Fujiwara T."/>
            <person name="Hattori M."/>
            <person name="Ohkuma M."/>
        </authorList>
    </citation>
    <scope>NUCLEOTIDE SEQUENCE [LARGE SCALE GENOMIC DNA]</scope>
    <source>
        <strain evidence="7 8">JCM 21714</strain>
    </source>
</reference>
<gene>
    <name evidence="7" type="ORF">JCM21714_967</name>
</gene>
<protein>
    <submittedName>
        <fullName evidence="7">Beta-galactosidase</fullName>
    </submittedName>
</protein>
<dbReference type="InterPro" id="IPR013783">
    <property type="entry name" value="Ig-like_fold"/>
</dbReference>
<evidence type="ECO:0000256" key="1">
    <source>
        <dbReference type="ARBA" id="ARBA00007401"/>
    </source>
</evidence>
<dbReference type="SUPFAM" id="SSF49785">
    <property type="entry name" value="Galactose-binding domain-like"/>
    <property type="match status" value="1"/>
</dbReference>
<sequence length="428" mass="50185">MLNQTTLFNNSWLFAKSDLNESTSSSLKFSPVEIPPHDWLIYDTNNLREDSIGWYKKVYEYNPSLEKDILLTFEGVYMDSVLYVNDQKVGEWKYGYSKFEYNITDFLIKGTNQLLMKVTYQSPNSRWYTGAGIYRDVWLKERSENYIETDGIYVSTFKENEKWRVEIDTSLSVAESLMLRHTLRKDGIVVTQTVSDLKAKQMIDQAVLAIDYPELWDINKPNLYELTTTLETKSNSQIIESQTQNIGFKHVVFDTDRGFFLNGQHMKIYGVNEHHDLGALGAAINIHALRRRMQILKEMGVNAIRTAHNMPAKEMMMLADEMGFLIVTEAFDMWERSKTRYDYARFFKEWHKKDIASWVKRDRNHVSLIMWSIGNEIYDTHADERGQQLTQLLMDAVYQFDPRKMRLLRLDPIICLGKMLRNVLILSS</sequence>
<feature type="domain" description="Glycosyl hydrolases family 2 sugar binding" evidence="6">
    <location>
        <begin position="48"/>
        <end position="140"/>
    </location>
</feature>
<keyword evidence="2" id="KW-0378">Hydrolase</keyword>
<dbReference type="GO" id="GO:0004553">
    <property type="term" value="F:hydrolase activity, hydrolyzing O-glycosyl compounds"/>
    <property type="evidence" value="ECO:0007669"/>
    <property type="project" value="InterPro"/>
</dbReference>
<dbReference type="SUPFAM" id="SSF51445">
    <property type="entry name" value="(Trans)glycosidases"/>
    <property type="match status" value="1"/>
</dbReference>
<dbReference type="InterPro" id="IPR006101">
    <property type="entry name" value="Glyco_hydro_2"/>
</dbReference>
<dbReference type="PANTHER" id="PTHR42732">
    <property type="entry name" value="BETA-GALACTOSIDASE"/>
    <property type="match status" value="1"/>
</dbReference>